<evidence type="ECO:0000313" key="1">
    <source>
        <dbReference type="Proteomes" id="UP000887565"/>
    </source>
</evidence>
<organism evidence="1 2">
    <name type="scientific">Romanomermis culicivorax</name>
    <name type="common">Nematode worm</name>
    <dbReference type="NCBI Taxonomy" id="13658"/>
    <lineage>
        <taxon>Eukaryota</taxon>
        <taxon>Metazoa</taxon>
        <taxon>Ecdysozoa</taxon>
        <taxon>Nematoda</taxon>
        <taxon>Enoplea</taxon>
        <taxon>Dorylaimia</taxon>
        <taxon>Mermithida</taxon>
        <taxon>Mermithoidea</taxon>
        <taxon>Mermithidae</taxon>
        <taxon>Romanomermis</taxon>
    </lineage>
</organism>
<sequence>MHDRLKNALILAFPNHHDALYHRQLLNERKQGRNETAQAYFNELEKLARLSYPTFDVNACSNMLEPMFLAGLQDDMRQVLKFKCFRDIQSLVDEAVLSNKEILRDSTATNPIPIRYSNPCKFPLFKKTLCKSK</sequence>
<evidence type="ECO:0000313" key="2">
    <source>
        <dbReference type="WBParaSite" id="nRc.2.0.1.t20995-RA"/>
    </source>
</evidence>
<accession>A0A915J4D5</accession>
<dbReference type="AlphaFoldDB" id="A0A915J4D5"/>
<name>A0A915J4D5_ROMCU</name>
<protein>
    <submittedName>
        <fullName evidence="2">Retrotransposon gag domain-containing protein</fullName>
    </submittedName>
</protein>
<reference evidence="2" key="1">
    <citation type="submission" date="2022-11" db="UniProtKB">
        <authorList>
            <consortium name="WormBaseParasite"/>
        </authorList>
    </citation>
    <scope>IDENTIFICATION</scope>
</reference>
<dbReference type="WBParaSite" id="nRc.2.0.1.t20995-RA">
    <property type="protein sequence ID" value="nRc.2.0.1.t20995-RA"/>
    <property type="gene ID" value="nRc.2.0.1.g20995"/>
</dbReference>
<keyword evidence="1" id="KW-1185">Reference proteome</keyword>
<dbReference type="Proteomes" id="UP000887565">
    <property type="component" value="Unplaced"/>
</dbReference>
<proteinExistence type="predicted"/>